<keyword evidence="4" id="KW-1185">Reference proteome</keyword>
<dbReference type="GO" id="GO:0036064">
    <property type="term" value="C:ciliary basal body"/>
    <property type="evidence" value="ECO:0007669"/>
    <property type="project" value="InterPro"/>
</dbReference>
<feature type="region of interest" description="Disordered" evidence="1">
    <location>
        <begin position="999"/>
        <end position="1021"/>
    </location>
</feature>
<dbReference type="PANTHER" id="PTHR31691">
    <property type="entry name" value="ROTATIN"/>
    <property type="match status" value="1"/>
</dbReference>
<name>A0A8J9YC51_9NEOP</name>
<dbReference type="PANTHER" id="PTHR31691:SF1">
    <property type="entry name" value="ROTATIN"/>
    <property type="match status" value="1"/>
</dbReference>
<protein>
    <recommendedName>
        <fullName evidence="2">Rotatin N-terminal domain-containing protein</fullName>
    </recommendedName>
</protein>
<feature type="domain" description="Rotatin N-terminal" evidence="2">
    <location>
        <begin position="20"/>
        <end position="115"/>
    </location>
</feature>
<proteinExistence type="predicted"/>
<sequence length="1402" mass="156757">MTSTDILPLYISKLSHPMKEIRERALQLLLAKFRLGWELEDELAGTRTLLESLLAWFDTQEPSMQQEALELLVITVKTKSGTYIAKEFGIDKMLNNLNEIKNKIKGKALEILEDLVETLNFLNTVDSQVNITVPPLKLNSETSSCTNASSNCYYNITENSSEESFVANVAKINVNDESTKDGIVILLYPWVELSSSDLKTIILIGDSLKVLKSTRRCCRFIRNVFLRDFPVEIFLNRPTIVKTLLAIADGQCGGHPAEALQTLLCITQSLHSRFYTLFSLDFVCQSYKIADDNRNCEDNVNAELEQFASLSHLPQEDGLVPLRQLPAPLYALETLHTILTIMIRSVVLVDMNQESDILDMKELNICLCLVESLIILLLDCVTERFWSADHMTKTHRDIAHKSCMAMRMLGELTMKYRTSFTQEPDRTHYRVAWLRLVPCGERLLHWARESALPPTALVAALQAAHIDPALELMYPEISKRIASVLFNAKSSIDKEYKSRYKELSKLFVSMDHAMQFMKIKDTNRAPDTILNCIKNGLPILYINLSEKYLRDIGTILLKKLKDFNMNDDNWSIARSICLTLMAHNLAWVQATFYKMLADMVRTTLMGDEVNQADNEKCLTLICDVGILTEICCHGLSSTEKEVEYNANEIMLYVLRGRLALSEGCWWRLLASLLPALPLLHAHAAHDTTLGKAICKSLEADIVECMGVSNAERVAGLVRLLFVNCAPVQLDAAHSVCRLLDDSKYLPPREVLRTDVIMNALRRIKPQDFNIDQSSSPSKNPQTSGLIQIMEVLKQDLTIDEATLEYTGRASRQPALEPSLRRSTLQQLAVLLRQQELHDTFIQYDGLNLIISLLRLSLLVDDYLAFPECAISCVSVLNSVCFKSRHNLAKISDLPLLLLRVILIFPANEDCVVMAAQVLSLVVWAGFALRELASRREVPALPAVVTHRTCLPFIANSYWTTSPNVEHSAVEWLLTDEAWRSAIRVRWWWLHSGGRLVSVPHGTSPPGPAAPSASPASPAPPTPRDLALLRAASLRHSCTNLLLALENATSHVQVYDALNLLECYTYLIQYSPSSGKELEDLPWHHTRRFLSAPPASLRDTTLLISLLQFIVAFMDNTPRDDNAMSWIQSSFIGNDAVIISLLSRDRLYPQQTACDDIEVTQLRIYIVKVVLRCILLVEHRGNYSSSKMESLLKILFTCLDRIDLKNFHVLGYLNELIRCIRYAVYSQYCRISEDTLVQSLRVMTNALSGCASGAGRKGQACRLDAMLALLALLKLIQQQSIPVQFERGAMHGVAVCAVDGNVKSKRELERWSDAWGGKAMCAVGACAAAARPALRAAALHAAAALAHHAHLLPHLLQSINEESLSQFALGIFSRAGEANTVRAAAACLLTTVTARISPNTQVS</sequence>
<reference evidence="3" key="1">
    <citation type="submission" date="2021-12" db="EMBL/GenBank/DDBJ databases">
        <authorList>
            <person name="Martin H S."/>
        </authorList>
    </citation>
    <scope>NUCLEOTIDE SEQUENCE</scope>
</reference>
<dbReference type="GO" id="GO:0007099">
    <property type="term" value="P:centriole replication"/>
    <property type="evidence" value="ECO:0007669"/>
    <property type="project" value="TreeGrafter"/>
</dbReference>
<dbReference type="SUPFAM" id="SSF48371">
    <property type="entry name" value="ARM repeat"/>
    <property type="match status" value="1"/>
</dbReference>
<evidence type="ECO:0000259" key="2">
    <source>
        <dbReference type="Pfam" id="PF14726"/>
    </source>
</evidence>
<dbReference type="GO" id="GO:0010457">
    <property type="term" value="P:centriole-centriole cohesion"/>
    <property type="evidence" value="ECO:0007669"/>
    <property type="project" value="TreeGrafter"/>
</dbReference>
<dbReference type="InterPro" id="IPR029249">
    <property type="entry name" value="Rotatin_N"/>
</dbReference>
<dbReference type="GO" id="GO:0005813">
    <property type="term" value="C:centrosome"/>
    <property type="evidence" value="ECO:0007669"/>
    <property type="project" value="InterPro"/>
</dbReference>
<evidence type="ECO:0000256" key="1">
    <source>
        <dbReference type="SAM" id="MobiDB-lite"/>
    </source>
</evidence>
<feature type="non-terminal residue" evidence="3">
    <location>
        <position position="1402"/>
    </location>
</feature>
<gene>
    <name evidence="3" type="ORF">BINO364_LOCUS7090</name>
</gene>
<dbReference type="InterPro" id="IPR016024">
    <property type="entry name" value="ARM-type_fold"/>
</dbReference>
<dbReference type="Proteomes" id="UP000838878">
    <property type="component" value="Chromosome 2"/>
</dbReference>
<dbReference type="Pfam" id="PF14726">
    <property type="entry name" value="RTTN_N"/>
    <property type="match status" value="1"/>
</dbReference>
<dbReference type="InterPro" id="IPR030791">
    <property type="entry name" value="Rotatin"/>
</dbReference>
<evidence type="ECO:0000313" key="4">
    <source>
        <dbReference type="Proteomes" id="UP000838878"/>
    </source>
</evidence>
<dbReference type="EMBL" id="OV170222">
    <property type="protein sequence ID" value="CAH0720931.1"/>
    <property type="molecule type" value="Genomic_DNA"/>
</dbReference>
<accession>A0A8J9YC51</accession>
<dbReference type="OrthoDB" id="428850at2759"/>
<evidence type="ECO:0000313" key="3">
    <source>
        <dbReference type="EMBL" id="CAH0720931.1"/>
    </source>
</evidence>
<dbReference type="GO" id="GO:0005814">
    <property type="term" value="C:centriole"/>
    <property type="evidence" value="ECO:0007669"/>
    <property type="project" value="TreeGrafter"/>
</dbReference>
<organism evidence="3 4">
    <name type="scientific">Brenthis ino</name>
    <name type="common">lesser marbled fritillary</name>
    <dbReference type="NCBI Taxonomy" id="405034"/>
    <lineage>
        <taxon>Eukaryota</taxon>
        <taxon>Metazoa</taxon>
        <taxon>Ecdysozoa</taxon>
        <taxon>Arthropoda</taxon>
        <taxon>Hexapoda</taxon>
        <taxon>Insecta</taxon>
        <taxon>Pterygota</taxon>
        <taxon>Neoptera</taxon>
        <taxon>Endopterygota</taxon>
        <taxon>Lepidoptera</taxon>
        <taxon>Glossata</taxon>
        <taxon>Ditrysia</taxon>
        <taxon>Papilionoidea</taxon>
        <taxon>Nymphalidae</taxon>
        <taxon>Heliconiinae</taxon>
        <taxon>Argynnini</taxon>
        <taxon>Brenthis</taxon>
    </lineage>
</organism>
<dbReference type="GO" id="GO:0032053">
    <property type="term" value="P:ciliary basal body organization"/>
    <property type="evidence" value="ECO:0007669"/>
    <property type="project" value="TreeGrafter"/>
</dbReference>